<evidence type="ECO:0000313" key="6">
    <source>
        <dbReference type="EMBL" id="MST50788.1"/>
    </source>
</evidence>
<dbReference type="CDD" id="cd01734">
    <property type="entry name" value="YlxS_C"/>
    <property type="match status" value="1"/>
</dbReference>
<dbReference type="HAMAP" id="MF_01077">
    <property type="entry name" value="RimP"/>
    <property type="match status" value="1"/>
</dbReference>
<sequence length="231" mass="26598">MRHAVYMPLGRHRAAQHEFCCAAPQNQLFSVFSLTWTGICDKVNVLEFYTGRQQEWAKPTLSILLEGVSMAKESMKELVGRLTADFLADQGLELYNVEFRREGHDWYLRVYIDKLQKEQDGTDVYVSTDDCEKVSRYLSDRLDEEDPIQQNYILEVSSPGMDRQLFEKKDYERFAGRIVDVKLYRNFEGSKEFQGVLLGLRDGCVAIQPEDGAELSFPLEQVAKTSLAVIF</sequence>
<dbReference type="Pfam" id="PF17384">
    <property type="entry name" value="DUF150_C"/>
    <property type="match status" value="1"/>
</dbReference>
<dbReference type="Pfam" id="PF02576">
    <property type="entry name" value="RimP_N"/>
    <property type="match status" value="1"/>
</dbReference>
<dbReference type="GO" id="GO:0000028">
    <property type="term" value="P:ribosomal small subunit assembly"/>
    <property type="evidence" value="ECO:0007669"/>
    <property type="project" value="TreeGrafter"/>
</dbReference>
<dbReference type="InterPro" id="IPR003728">
    <property type="entry name" value="Ribosome_maturation_RimP"/>
</dbReference>
<dbReference type="InterPro" id="IPR035956">
    <property type="entry name" value="RimP_N_sf"/>
</dbReference>
<dbReference type="InterPro" id="IPR036847">
    <property type="entry name" value="RimP_C_sf"/>
</dbReference>
<dbReference type="Proteomes" id="UP000474676">
    <property type="component" value="Unassembled WGS sequence"/>
</dbReference>
<dbReference type="PANTHER" id="PTHR33867">
    <property type="entry name" value="RIBOSOME MATURATION FACTOR RIMP"/>
    <property type="match status" value="1"/>
</dbReference>
<dbReference type="InterPro" id="IPR028998">
    <property type="entry name" value="RimP_C"/>
</dbReference>
<feature type="domain" description="Ribosome maturation factor RimP C-terminal" evidence="5">
    <location>
        <begin position="165"/>
        <end position="229"/>
    </location>
</feature>
<dbReference type="PANTHER" id="PTHR33867:SF1">
    <property type="entry name" value="RIBOSOME MATURATION FACTOR RIMP"/>
    <property type="match status" value="1"/>
</dbReference>
<comment type="function">
    <text evidence="3">Required for maturation of 30S ribosomal subunits.</text>
</comment>
<dbReference type="AlphaFoldDB" id="A0A6L5Y2L1"/>
<protein>
    <recommendedName>
        <fullName evidence="3">Ribosome maturation factor RimP</fullName>
    </recommendedName>
</protein>
<dbReference type="Gene3D" id="2.30.30.180">
    <property type="entry name" value="Ribosome maturation factor RimP, C-terminal domain"/>
    <property type="match status" value="1"/>
</dbReference>
<dbReference type="SUPFAM" id="SSF75420">
    <property type="entry name" value="YhbC-like, N-terminal domain"/>
    <property type="match status" value="1"/>
</dbReference>
<dbReference type="EMBL" id="VUMZ01000001">
    <property type="protein sequence ID" value="MST50788.1"/>
    <property type="molecule type" value="Genomic_DNA"/>
</dbReference>
<proteinExistence type="inferred from homology"/>
<evidence type="ECO:0000259" key="4">
    <source>
        <dbReference type="Pfam" id="PF02576"/>
    </source>
</evidence>
<reference evidence="6 7" key="1">
    <citation type="submission" date="2019-08" db="EMBL/GenBank/DDBJ databases">
        <title>In-depth cultivation of the pig gut microbiome towards novel bacterial diversity and tailored functional studies.</title>
        <authorList>
            <person name="Wylensek D."/>
            <person name="Hitch T.C.A."/>
            <person name="Clavel T."/>
        </authorList>
    </citation>
    <scope>NUCLEOTIDE SEQUENCE [LARGE SCALE GENOMIC DNA]</scope>
    <source>
        <strain evidence="6 7">WCA-MUC-591-APC-3H</strain>
    </source>
</reference>
<dbReference type="FunFam" id="3.30.300.70:FF:000001">
    <property type="entry name" value="Ribosome maturation factor RimP"/>
    <property type="match status" value="1"/>
</dbReference>
<feature type="domain" description="Ribosome maturation factor RimP N-terminal" evidence="4">
    <location>
        <begin position="84"/>
        <end position="162"/>
    </location>
</feature>
<dbReference type="SUPFAM" id="SSF74942">
    <property type="entry name" value="YhbC-like, C-terminal domain"/>
    <property type="match status" value="1"/>
</dbReference>
<evidence type="ECO:0000256" key="2">
    <source>
        <dbReference type="ARBA" id="ARBA00022517"/>
    </source>
</evidence>
<dbReference type="GO" id="GO:0006412">
    <property type="term" value="P:translation"/>
    <property type="evidence" value="ECO:0007669"/>
    <property type="project" value="TreeGrafter"/>
</dbReference>
<evidence type="ECO:0000256" key="1">
    <source>
        <dbReference type="ARBA" id="ARBA00022490"/>
    </source>
</evidence>
<gene>
    <name evidence="3" type="primary">rimP</name>
    <name evidence="6" type="ORF">FYJ64_00395</name>
</gene>
<dbReference type="GO" id="GO:0005829">
    <property type="term" value="C:cytosol"/>
    <property type="evidence" value="ECO:0007669"/>
    <property type="project" value="TreeGrafter"/>
</dbReference>
<evidence type="ECO:0000256" key="3">
    <source>
        <dbReference type="HAMAP-Rule" id="MF_01077"/>
    </source>
</evidence>
<comment type="caution">
    <text evidence="6">The sequence shown here is derived from an EMBL/GenBank/DDBJ whole genome shotgun (WGS) entry which is preliminary data.</text>
</comment>
<keyword evidence="1 3" id="KW-0963">Cytoplasm</keyword>
<name>A0A6L5Y2L1_9FIRM</name>
<keyword evidence="2 3" id="KW-0690">Ribosome biogenesis</keyword>
<comment type="subcellular location">
    <subcellularLocation>
        <location evidence="3">Cytoplasm</location>
    </subcellularLocation>
</comment>
<dbReference type="InterPro" id="IPR028989">
    <property type="entry name" value="RimP_N"/>
</dbReference>
<evidence type="ECO:0000259" key="5">
    <source>
        <dbReference type="Pfam" id="PF17384"/>
    </source>
</evidence>
<dbReference type="Gene3D" id="3.30.300.70">
    <property type="entry name" value="RimP-like superfamily, N-terminal"/>
    <property type="match status" value="1"/>
</dbReference>
<organism evidence="6 7">
    <name type="scientific">Hornefia butyriciproducens</name>
    <dbReference type="NCBI Taxonomy" id="2652293"/>
    <lineage>
        <taxon>Bacteria</taxon>
        <taxon>Bacillati</taxon>
        <taxon>Bacillota</taxon>
        <taxon>Clostridia</taxon>
        <taxon>Peptostreptococcales</taxon>
        <taxon>Anaerovoracaceae</taxon>
        <taxon>Hornefia</taxon>
    </lineage>
</organism>
<comment type="similarity">
    <text evidence="3">Belongs to the RimP family.</text>
</comment>
<evidence type="ECO:0000313" key="7">
    <source>
        <dbReference type="Proteomes" id="UP000474676"/>
    </source>
</evidence>
<keyword evidence="7" id="KW-1185">Reference proteome</keyword>
<accession>A0A6L5Y2L1</accession>